<evidence type="ECO:0000313" key="3">
    <source>
        <dbReference type="EMBL" id="KAF2898971.1"/>
    </source>
</evidence>
<accession>A0A8K0D8S0</accession>
<comment type="caution">
    <text evidence="3">The sequence shown here is derived from an EMBL/GenBank/DDBJ whole genome shotgun (WGS) entry which is preliminary data.</text>
</comment>
<dbReference type="OrthoDB" id="6781537at2759"/>
<dbReference type="Proteomes" id="UP000801492">
    <property type="component" value="Unassembled WGS sequence"/>
</dbReference>
<keyword evidence="1" id="KW-0175">Coiled coil</keyword>
<name>A0A8K0D8S0_IGNLU</name>
<sequence>MSSISVRRTDYKSTASERIEKNTAKGASNTGRHGENEENDKGYEGINELKEYLRQYEEELRELKLQNTKLKEKLSVLENRIHTMEKEKIRNNLVITELSVDSEDKDMEAYLREVNKYGVSQRQRRQSNYSGGISAVRKRIQDNELLQPKPRDLEGHTSYWKKVPEEDLRNC</sequence>
<feature type="coiled-coil region" evidence="1">
    <location>
        <begin position="46"/>
        <end position="87"/>
    </location>
</feature>
<feature type="compositionally biased region" description="Basic and acidic residues" evidence="2">
    <location>
        <begin position="32"/>
        <end position="44"/>
    </location>
</feature>
<evidence type="ECO:0000256" key="2">
    <source>
        <dbReference type="SAM" id="MobiDB-lite"/>
    </source>
</evidence>
<feature type="region of interest" description="Disordered" evidence="2">
    <location>
        <begin position="1"/>
        <end position="44"/>
    </location>
</feature>
<keyword evidence="4" id="KW-1185">Reference proteome</keyword>
<dbReference type="AlphaFoldDB" id="A0A8K0D8S0"/>
<gene>
    <name evidence="3" type="ORF">ILUMI_07207</name>
</gene>
<feature type="compositionally biased region" description="Basic and acidic residues" evidence="2">
    <location>
        <begin position="7"/>
        <end position="23"/>
    </location>
</feature>
<reference evidence="3" key="1">
    <citation type="submission" date="2019-08" db="EMBL/GenBank/DDBJ databases">
        <title>The genome of the North American firefly Photinus pyralis.</title>
        <authorList>
            <consortium name="Photinus pyralis genome working group"/>
            <person name="Fallon T.R."/>
            <person name="Sander Lower S.E."/>
            <person name="Weng J.-K."/>
        </authorList>
    </citation>
    <scope>NUCLEOTIDE SEQUENCE</scope>
    <source>
        <strain evidence="3">TRF0915ILg1</strain>
        <tissue evidence="3">Whole body</tissue>
    </source>
</reference>
<evidence type="ECO:0000256" key="1">
    <source>
        <dbReference type="SAM" id="Coils"/>
    </source>
</evidence>
<protein>
    <submittedName>
        <fullName evidence="3">Uncharacterized protein</fullName>
    </submittedName>
</protein>
<dbReference type="EMBL" id="VTPC01003150">
    <property type="protein sequence ID" value="KAF2898971.1"/>
    <property type="molecule type" value="Genomic_DNA"/>
</dbReference>
<evidence type="ECO:0000313" key="4">
    <source>
        <dbReference type="Proteomes" id="UP000801492"/>
    </source>
</evidence>
<organism evidence="3 4">
    <name type="scientific">Ignelater luminosus</name>
    <name type="common">Cucubano</name>
    <name type="synonym">Pyrophorus luminosus</name>
    <dbReference type="NCBI Taxonomy" id="2038154"/>
    <lineage>
        <taxon>Eukaryota</taxon>
        <taxon>Metazoa</taxon>
        <taxon>Ecdysozoa</taxon>
        <taxon>Arthropoda</taxon>
        <taxon>Hexapoda</taxon>
        <taxon>Insecta</taxon>
        <taxon>Pterygota</taxon>
        <taxon>Neoptera</taxon>
        <taxon>Endopterygota</taxon>
        <taxon>Coleoptera</taxon>
        <taxon>Polyphaga</taxon>
        <taxon>Elateriformia</taxon>
        <taxon>Elateroidea</taxon>
        <taxon>Elateridae</taxon>
        <taxon>Agrypninae</taxon>
        <taxon>Pyrophorini</taxon>
        <taxon>Ignelater</taxon>
    </lineage>
</organism>
<proteinExistence type="predicted"/>